<dbReference type="Proteomes" id="UP001165653">
    <property type="component" value="Unassembled WGS sequence"/>
</dbReference>
<dbReference type="EMBL" id="JAPDDR010000001">
    <property type="protein sequence ID" value="MCW1912323.1"/>
    <property type="molecule type" value="Genomic_DNA"/>
</dbReference>
<feature type="chain" id="PRO_5045406541" description="Lipoprotein" evidence="1">
    <location>
        <begin position="27"/>
        <end position="272"/>
    </location>
</feature>
<proteinExistence type="predicted"/>
<keyword evidence="1" id="KW-0732">Signal</keyword>
<name>A0ABT3FXL5_9BACT</name>
<keyword evidence="3" id="KW-1185">Reference proteome</keyword>
<evidence type="ECO:0000313" key="3">
    <source>
        <dbReference type="Proteomes" id="UP001165653"/>
    </source>
</evidence>
<reference evidence="2" key="1">
    <citation type="submission" date="2022-10" db="EMBL/GenBank/DDBJ databases">
        <title>Luteolibacter sp. GHJ8, whole genome shotgun sequencing project.</title>
        <authorList>
            <person name="Zhao G."/>
            <person name="Shen L."/>
        </authorList>
    </citation>
    <scope>NUCLEOTIDE SEQUENCE</scope>
    <source>
        <strain evidence="2">GHJ8</strain>
    </source>
</reference>
<protein>
    <recommendedName>
        <fullName evidence="4">Lipoprotein</fullName>
    </recommendedName>
</protein>
<dbReference type="PROSITE" id="PS51257">
    <property type="entry name" value="PROKAR_LIPOPROTEIN"/>
    <property type="match status" value="1"/>
</dbReference>
<feature type="signal peptide" evidence="1">
    <location>
        <begin position="1"/>
        <end position="26"/>
    </location>
</feature>
<sequence length="272" mass="29534">MQAFRLLLPLCLALAACGPATMSSQAAANPAAANLTGAQKAAIGRKIWQNESGGSVDGLTAWNGGEEFPSLGIGHFIWYPAGFNGRFEESWPQFIAFARQRGAQPPAIASERHAPWRNKAAFQKDFRSPRTNALRQWLAANVSLQTDFIIARSRAALPKVLAAAPASDRGRLQTNYNKVASTPNGMYALIDYVNFKGDGTQASETYQGKGWGLLHVLGSMKEVPSGQAAAAEFSASAKRMLNRRIDNSPPARNEAKWRAGWLNRCDTYARPL</sequence>
<evidence type="ECO:0000313" key="2">
    <source>
        <dbReference type="EMBL" id="MCW1912323.1"/>
    </source>
</evidence>
<organism evidence="2 3">
    <name type="scientific">Luteolibacter rhizosphaerae</name>
    <dbReference type="NCBI Taxonomy" id="2989719"/>
    <lineage>
        <taxon>Bacteria</taxon>
        <taxon>Pseudomonadati</taxon>
        <taxon>Verrucomicrobiota</taxon>
        <taxon>Verrucomicrobiia</taxon>
        <taxon>Verrucomicrobiales</taxon>
        <taxon>Verrucomicrobiaceae</taxon>
        <taxon>Luteolibacter</taxon>
    </lineage>
</organism>
<evidence type="ECO:0008006" key="4">
    <source>
        <dbReference type="Google" id="ProtNLM"/>
    </source>
</evidence>
<dbReference type="RefSeq" id="WP_264510624.1">
    <property type="nucleotide sequence ID" value="NZ_JAPDDR010000001.1"/>
</dbReference>
<evidence type="ECO:0000256" key="1">
    <source>
        <dbReference type="SAM" id="SignalP"/>
    </source>
</evidence>
<comment type="caution">
    <text evidence="2">The sequence shown here is derived from an EMBL/GenBank/DDBJ whole genome shotgun (WGS) entry which is preliminary data.</text>
</comment>
<accession>A0ABT3FXL5</accession>
<gene>
    <name evidence="2" type="ORF">OJ996_01980</name>
</gene>